<feature type="repeat" description="PPR" evidence="2">
    <location>
        <begin position="184"/>
        <end position="218"/>
    </location>
</feature>
<feature type="repeat" description="PPR" evidence="2">
    <location>
        <begin position="79"/>
        <end position="113"/>
    </location>
</feature>
<dbReference type="InterPro" id="IPR011990">
    <property type="entry name" value="TPR-like_helical_dom_sf"/>
</dbReference>
<evidence type="ECO:0000313" key="3">
    <source>
        <dbReference type="EMBL" id="KAK1310118.1"/>
    </source>
</evidence>
<dbReference type="PANTHER" id="PTHR47933:SF11">
    <property type="entry name" value="PENTATRICOPEPTIDE REPEAT-CONTAINING PROTEIN 2"/>
    <property type="match status" value="1"/>
</dbReference>
<comment type="caution">
    <text evidence="3">The sequence shown here is derived from an EMBL/GenBank/DDBJ whole genome shotgun (WGS) entry which is preliminary data.</text>
</comment>
<feature type="repeat" description="PPR" evidence="2">
    <location>
        <begin position="149"/>
        <end position="183"/>
    </location>
</feature>
<dbReference type="InterPro" id="IPR002885">
    <property type="entry name" value="PPR_rpt"/>
</dbReference>
<keyword evidence="1" id="KW-0677">Repeat</keyword>
<feature type="repeat" description="PPR" evidence="2">
    <location>
        <begin position="9"/>
        <end position="43"/>
    </location>
</feature>
<dbReference type="PANTHER" id="PTHR47933">
    <property type="entry name" value="PENTATRICOPEPTIDE REPEAT-CONTAINING PROTEIN 1, MITOCHONDRIAL"/>
    <property type="match status" value="1"/>
</dbReference>
<organism evidence="3 4">
    <name type="scientific">Acorus calamus</name>
    <name type="common">Sweet flag</name>
    <dbReference type="NCBI Taxonomy" id="4465"/>
    <lineage>
        <taxon>Eukaryota</taxon>
        <taxon>Viridiplantae</taxon>
        <taxon>Streptophyta</taxon>
        <taxon>Embryophyta</taxon>
        <taxon>Tracheophyta</taxon>
        <taxon>Spermatophyta</taxon>
        <taxon>Magnoliopsida</taxon>
        <taxon>Liliopsida</taxon>
        <taxon>Acoraceae</taxon>
        <taxon>Acorus</taxon>
    </lineage>
</organism>
<name>A0AAV9ECQ7_ACOCL</name>
<dbReference type="InterPro" id="IPR051240">
    <property type="entry name" value="Mito_RNA-Proc/Resp"/>
</dbReference>
<reference evidence="3" key="2">
    <citation type="submission" date="2023-06" db="EMBL/GenBank/DDBJ databases">
        <authorList>
            <person name="Ma L."/>
            <person name="Liu K.-W."/>
            <person name="Li Z."/>
            <person name="Hsiao Y.-Y."/>
            <person name="Qi Y."/>
            <person name="Fu T."/>
            <person name="Tang G."/>
            <person name="Zhang D."/>
            <person name="Sun W.-H."/>
            <person name="Liu D.-K."/>
            <person name="Li Y."/>
            <person name="Chen G.-Z."/>
            <person name="Liu X.-D."/>
            <person name="Liao X.-Y."/>
            <person name="Jiang Y.-T."/>
            <person name="Yu X."/>
            <person name="Hao Y."/>
            <person name="Huang J."/>
            <person name="Zhao X.-W."/>
            <person name="Ke S."/>
            <person name="Chen Y.-Y."/>
            <person name="Wu W.-L."/>
            <person name="Hsu J.-L."/>
            <person name="Lin Y.-F."/>
            <person name="Huang M.-D."/>
            <person name="Li C.-Y."/>
            <person name="Huang L."/>
            <person name="Wang Z.-W."/>
            <person name="Zhao X."/>
            <person name="Zhong W.-Y."/>
            <person name="Peng D.-H."/>
            <person name="Ahmad S."/>
            <person name="Lan S."/>
            <person name="Zhang J.-S."/>
            <person name="Tsai W.-C."/>
            <person name="Van De Peer Y."/>
            <person name="Liu Z.-J."/>
        </authorList>
    </citation>
    <scope>NUCLEOTIDE SEQUENCE</scope>
    <source>
        <strain evidence="3">CP</strain>
        <tissue evidence="3">Leaves</tissue>
    </source>
</reference>
<protein>
    <recommendedName>
        <fullName evidence="5">Pentatricopeptide repeat-containing protein</fullName>
    </recommendedName>
</protein>
<dbReference type="Pfam" id="PF01535">
    <property type="entry name" value="PPR"/>
    <property type="match status" value="1"/>
</dbReference>
<dbReference type="GO" id="GO:0003729">
    <property type="term" value="F:mRNA binding"/>
    <property type="evidence" value="ECO:0007669"/>
    <property type="project" value="TreeGrafter"/>
</dbReference>
<evidence type="ECO:0000313" key="4">
    <source>
        <dbReference type="Proteomes" id="UP001180020"/>
    </source>
</evidence>
<dbReference type="PROSITE" id="PS51375">
    <property type="entry name" value="PPR"/>
    <property type="match status" value="6"/>
</dbReference>
<reference evidence="3" key="1">
    <citation type="journal article" date="2023" name="Nat. Commun.">
        <title>Diploid and tetraploid genomes of Acorus and the evolution of monocots.</title>
        <authorList>
            <person name="Ma L."/>
            <person name="Liu K.W."/>
            <person name="Li Z."/>
            <person name="Hsiao Y.Y."/>
            <person name="Qi Y."/>
            <person name="Fu T."/>
            <person name="Tang G.D."/>
            <person name="Zhang D."/>
            <person name="Sun W.H."/>
            <person name="Liu D.K."/>
            <person name="Li Y."/>
            <person name="Chen G.Z."/>
            <person name="Liu X.D."/>
            <person name="Liao X.Y."/>
            <person name="Jiang Y.T."/>
            <person name="Yu X."/>
            <person name="Hao Y."/>
            <person name="Huang J."/>
            <person name="Zhao X.W."/>
            <person name="Ke S."/>
            <person name="Chen Y.Y."/>
            <person name="Wu W.L."/>
            <person name="Hsu J.L."/>
            <person name="Lin Y.F."/>
            <person name="Huang M.D."/>
            <person name="Li C.Y."/>
            <person name="Huang L."/>
            <person name="Wang Z.W."/>
            <person name="Zhao X."/>
            <person name="Zhong W.Y."/>
            <person name="Peng D.H."/>
            <person name="Ahmad S."/>
            <person name="Lan S."/>
            <person name="Zhang J.S."/>
            <person name="Tsai W.C."/>
            <person name="Van de Peer Y."/>
            <person name="Liu Z.J."/>
        </authorList>
    </citation>
    <scope>NUCLEOTIDE SEQUENCE</scope>
    <source>
        <strain evidence="3">CP</strain>
    </source>
</reference>
<dbReference type="AlphaFoldDB" id="A0AAV9ECQ7"/>
<dbReference type="Gene3D" id="1.25.40.10">
    <property type="entry name" value="Tetratricopeptide repeat domain"/>
    <property type="match status" value="3"/>
</dbReference>
<dbReference type="Proteomes" id="UP001180020">
    <property type="component" value="Unassembled WGS sequence"/>
</dbReference>
<sequence length="279" mass="32217">MMEEGFIPTNATFNTILKGFCKEENMDKALELVDHFQRFGNAPDLVSFNTILSSACKQENYSPISWVLSRVEVEGLRLNLISMTCLIQYFCMVGNFSDCFKLVDFMIKEGHMPSTVTFNVLLYGLCKQGLVGTAYRIFHKFKNLEFSPDIFSYNILIRAFIKVKKHSFVRQLVVDLCRQNFLPDSVTCGSFIYSLCKEGDIVAALHVRDWMLLNGIAPTSSIYNTILNALFRRRMYWEIYQLMVHMAKEGIEPDIFSFSILRRAMSRDRMDSNLGIMRT</sequence>
<accession>A0AAV9ECQ7</accession>
<dbReference type="Pfam" id="PF13041">
    <property type="entry name" value="PPR_2"/>
    <property type="match status" value="3"/>
</dbReference>
<keyword evidence="4" id="KW-1185">Reference proteome</keyword>
<proteinExistence type="predicted"/>
<gene>
    <name evidence="3" type="ORF">QJS10_CPA08g01518</name>
</gene>
<evidence type="ECO:0000256" key="2">
    <source>
        <dbReference type="PROSITE-ProRule" id="PRU00708"/>
    </source>
</evidence>
<evidence type="ECO:0008006" key="5">
    <source>
        <dbReference type="Google" id="ProtNLM"/>
    </source>
</evidence>
<feature type="repeat" description="PPR" evidence="2">
    <location>
        <begin position="219"/>
        <end position="253"/>
    </location>
</feature>
<dbReference type="EMBL" id="JAUJYO010000008">
    <property type="protein sequence ID" value="KAK1310118.1"/>
    <property type="molecule type" value="Genomic_DNA"/>
</dbReference>
<feature type="repeat" description="PPR" evidence="2">
    <location>
        <begin position="114"/>
        <end position="148"/>
    </location>
</feature>
<evidence type="ECO:0000256" key="1">
    <source>
        <dbReference type="ARBA" id="ARBA00022737"/>
    </source>
</evidence>
<dbReference type="NCBIfam" id="TIGR00756">
    <property type="entry name" value="PPR"/>
    <property type="match status" value="6"/>
</dbReference>